<name>A0AAV7M3E1_PLEWA</name>
<proteinExistence type="predicted"/>
<evidence type="ECO:0000256" key="1">
    <source>
        <dbReference type="SAM" id="MobiDB-lite"/>
    </source>
</evidence>
<sequence>MGHVGVLHGVHFIRCRAVRTRPANRSASGCPVSMLRRPHSGACKYAGPTQSDPKPPTRLHSGSFFGGLLQPCTADTVTLQAPPPATTALAASRLCSGGSFPNTW</sequence>
<keyword evidence="3" id="KW-1185">Reference proteome</keyword>
<organism evidence="2 3">
    <name type="scientific">Pleurodeles waltl</name>
    <name type="common">Iberian ribbed newt</name>
    <dbReference type="NCBI Taxonomy" id="8319"/>
    <lineage>
        <taxon>Eukaryota</taxon>
        <taxon>Metazoa</taxon>
        <taxon>Chordata</taxon>
        <taxon>Craniata</taxon>
        <taxon>Vertebrata</taxon>
        <taxon>Euteleostomi</taxon>
        <taxon>Amphibia</taxon>
        <taxon>Batrachia</taxon>
        <taxon>Caudata</taxon>
        <taxon>Salamandroidea</taxon>
        <taxon>Salamandridae</taxon>
        <taxon>Pleurodelinae</taxon>
        <taxon>Pleurodeles</taxon>
    </lineage>
</organism>
<protein>
    <submittedName>
        <fullName evidence="2">Uncharacterized protein</fullName>
    </submittedName>
</protein>
<dbReference type="Proteomes" id="UP001066276">
    <property type="component" value="Chromosome 10"/>
</dbReference>
<feature type="region of interest" description="Disordered" evidence="1">
    <location>
        <begin position="41"/>
        <end position="60"/>
    </location>
</feature>
<dbReference type="AlphaFoldDB" id="A0AAV7M3E1"/>
<comment type="caution">
    <text evidence="2">The sequence shown here is derived from an EMBL/GenBank/DDBJ whole genome shotgun (WGS) entry which is preliminary data.</text>
</comment>
<evidence type="ECO:0000313" key="2">
    <source>
        <dbReference type="EMBL" id="KAJ1098326.1"/>
    </source>
</evidence>
<reference evidence="2" key="1">
    <citation type="journal article" date="2022" name="bioRxiv">
        <title>Sequencing and chromosome-scale assembly of the giantPleurodeles waltlgenome.</title>
        <authorList>
            <person name="Brown T."/>
            <person name="Elewa A."/>
            <person name="Iarovenko S."/>
            <person name="Subramanian E."/>
            <person name="Araus A.J."/>
            <person name="Petzold A."/>
            <person name="Susuki M."/>
            <person name="Suzuki K.-i.T."/>
            <person name="Hayashi T."/>
            <person name="Toyoda A."/>
            <person name="Oliveira C."/>
            <person name="Osipova E."/>
            <person name="Leigh N.D."/>
            <person name="Simon A."/>
            <person name="Yun M.H."/>
        </authorList>
    </citation>
    <scope>NUCLEOTIDE SEQUENCE</scope>
    <source>
        <strain evidence="2">20211129_DDA</strain>
        <tissue evidence="2">Liver</tissue>
    </source>
</reference>
<evidence type="ECO:0000313" key="3">
    <source>
        <dbReference type="Proteomes" id="UP001066276"/>
    </source>
</evidence>
<accession>A0AAV7M3E1</accession>
<dbReference type="EMBL" id="JANPWB010000014">
    <property type="protein sequence ID" value="KAJ1098326.1"/>
    <property type="molecule type" value="Genomic_DNA"/>
</dbReference>
<gene>
    <name evidence="2" type="ORF">NDU88_003441</name>
</gene>